<protein>
    <submittedName>
        <fullName evidence="1">Uncharacterized protein</fullName>
    </submittedName>
</protein>
<dbReference type="Proteomes" id="UP000324222">
    <property type="component" value="Unassembled WGS sequence"/>
</dbReference>
<organism evidence="1 2">
    <name type="scientific">Portunus trituberculatus</name>
    <name type="common">Swimming crab</name>
    <name type="synonym">Neptunus trituberculatus</name>
    <dbReference type="NCBI Taxonomy" id="210409"/>
    <lineage>
        <taxon>Eukaryota</taxon>
        <taxon>Metazoa</taxon>
        <taxon>Ecdysozoa</taxon>
        <taxon>Arthropoda</taxon>
        <taxon>Crustacea</taxon>
        <taxon>Multicrustacea</taxon>
        <taxon>Malacostraca</taxon>
        <taxon>Eumalacostraca</taxon>
        <taxon>Eucarida</taxon>
        <taxon>Decapoda</taxon>
        <taxon>Pleocyemata</taxon>
        <taxon>Brachyura</taxon>
        <taxon>Eubrachyura</taxon>
        <taxon>Portunoidea</taxon>
        <taxon>Portunidae</taxon>
        <taxon>Portuninae</taxon>
        <taxon>Portunus</taxon>
    </lineage>
</organism>
<gene>
    <name evidence="1" type="ORF">E2C01_038382</name>
</gene>
<comment type="caution">
    <text evidence="1">The sequence shown here is derived from an EMBL/GenBank/DDBJ whole genome shotgun (WGS) entry which is preliminary data.</text>
</comment>
<dbReference type="EMBL" id="VSRR010006397">
    <property type="protein sequence ID" value="MPC44703.1"/>
    <property type="molecule type" value="Genomic_DNA"/>
</dbReference>
<name>A0A5B7FHU6_PORTR</name>
<reference evidence="1 2" key="1">
    <citation type="submission" date="2019-05" db="EMBL/GenBank/DDBJ databases">
        <title>Another draft genome of Portunus trituberculatus and its Hox gene families provides insights of decapod evolution.</title>
        <authorList>
            <person name="Jeong J.-H."/>
            <person name="Song I."/>
            <person name="Kim S."/>
            <person name="Choi T."/>
            <person name="Kim D."/>
            <person name="Ryu S."/>
            <person name="Kim W."/>
        </authorList>
    </citation>
    <scope>NUCLEOTIDE SEQUENCE [LARGE SCALE GENOMIC DNA]</scope>
    <source>
        <tissue evidence="1">Muscle</tissue>
    </source>
</reference>
<dbReference type="AlphaFoldDB" id="A0A5B7FHU6"/>
<keyword evidence="2" id="KW-1185">Reference proteome</keyword>
<accession>A0A5B7FHU6</accession>
<evidence type="ECO:0000313" key="1">
    <source>
        <dbReference type="EMBL" id="MPC44703.1"/>
    </source>
</evidence>
<proteinExistence type="predicted"/>
<sequence length="91" mass="9843">MMVFNYICSLEETKFNSCILSLWLGRRASLHLLSPVPLSQLQSLAPLLPGLSCCGRPEGQAAPARTASPPRVLQGDNLDLMLTKDPQFGGC</sequence>
<evidence type="ECO:0000313" key="2">
    <source>
        <dbReference type="Proteomes" id="UP000324222"/>
    </source>
</evidence>